<dbReference type="SUPFAM" id="SSF51905">
    <property type="entry name" value="FAD/NAD(P)-binding domain"/>
    <property type="match status" value="1"/>
</dbReference>
<dbReference type="OrthoDB" id="2690153at2759"/>
<keyword evidence="5" id="KW-0812">Transmembrane</keyword>
<evidence type="ECO:0000313" key="7">
    <source>
        <dbReference type="EMBL" id="KIM55222.1"/>
    </source>
</evidence>
<dbReference type="Proteomes" id="UP000053989">
    <property type="component" value="Unassembled WGS sequence"/>
</dbReference>
<dbReference type="Gene3D" id="3.30.70.2450">
    <property type="match status" value="1"/>
</dbReference>
<feature type="domain" description="FAD-binding" evidence="6">
    <location>
        <begin position="326"/>
        <end position="396"/>
    </location>
</feature>
<dbReference type="PRINTS" id="PR00420">
    <property type="entry name" value="RNGMNOXGNASE"/>
</dbReference>
<name>A0A0C2ZRM0_9AGAM</name>
<reference evidence="7 8" key="1">
    <citation type="submission" date="2014-04" db="EMBL/GenBank/DDBJ databases">
        <authorList>
            <consortium name="DOE Joint Genome Institute"/>
            <person name="Kuo A."/>
            <person name="Kohler A."/>
            <person name="Nagy L.G."/>
            <person name="Floudas D."/>
            <person name="Copeland A."/>
            <person name="Barry K.W."/>
            <person name="Cichocki N."/>
            <person name="Veneault-Fourrey C."/>
            <person name="LaButti K."/>
            <person name="Lindquist E.A."/>
            <person name="Lipzen A."/>
            <person name="Lundell T."/>
            <person name="Morin E."/>
            <person name="Murat C."/>
            <person name="Sun H."/>
            <person name="Tunlid A."/>
            <person name="Henrissat B."/>
            <person name="Grigoriev I.V."/>
            <person name="Hibbett D.S."/>
            <person name="Martin F."/>
            <person name="Nordberg H.P."/>
            <person name="Cantor M.N."/>
            <person name="Hua S.X."/>
        </authorList>
    </citation>
    <scope>NUCLEOTIDE SEQUENCE [LARGE SCALE GENOMIC DNA]</scope>
    <source>
        <strain evidence="7 8">Foug A</strain>
    </source>
</reference>
<protein>
    <recommendedName>
        <fullName evidence="6">FAD-binding domain-containing protein</fullName>
    </recommendedName>
</protein>
<feature type="domain" description="FAD-binding" evidence="6">
    <location>
        <begin position="8"/>
        <end position="200"/>
    </location>
</feature>
<keyword evidence="5" id="KW-0472">Membrane</keyword>
<keyword evidence="3" id="KW-0274">FAD</keyword>
<evidence type="ECO:0000256" key="4">
    <source>
        <dbReference type="ARBA" id="ARBA00023002"/>
    </source>
</evidence>
<keyword evidence="8" id="KW-1185">Reference proteome</keyword>
<accession>A0A0C2ZRM0</accession>
<comment type="cofactor">
    <cofactor evidence="1">
        <name>FAD</name>
        <dbReference type="ChEBI" id="CHEBI:57692"/>
    </cofactor>
</comment>
<gene>
    <name evidence="7" type="ORF">SCLCIDRAFT_312829</name>
</gene>
<proteinExistence type="predicted"/>
<dbReference type="GO" id="GO:0071949">
    <property type="term" value="F:FAD binding"/>
    <property type="evidence" value="ECO:0007669"/>
    <property type="project" value="InterPro"/>
</dbReference>
<dbReference type="HOGENOM" id="CLU_009665_20_0_1"/>
<dbReference type="EMBL" id="KN822139">
    <property type="protein sequence ID" value="KIM55222.1"/>
    <property type="molecule type" value="Genomic_DNA"/>
</dbReference>
<evidence type="ECO:0000313" key="8">
    <source>
        <dbReference type="Proteomes" id="UP000053989"/>
    </source>
</evidence>
<feature type="transmembrane region" description="Helical" evidence="5">
    <location>
        <begin position="426"/>
        <end position="445"/>
    </location>
</feature>
<evidence type="ECO:0000256" key="3">
    <source>
        <dbReference type="ARBA" id="ARBA00022827"/>
    </source>
</evidence>
<keyword evidence="2" id="KW-0285">Flavoprotein</keyword>
<keyword evidence="5" id="KW-1133">Transmembrane helix</keyword>
<dbReference type="InterPro" id="IPR002938">
    <property type="entry name" value="FAD-bd"/>
</dbReference>
<dbReference type="STRING" id="1036808.A0A0C2ZRM0"/>
<evidence type="ECO:0000259" key="6">
    <source>
        <dbReference type="Pfam" id="PF01494"/>
    </source>
</evidence>
<dbReference type="InterPro" id="IPR036188">
    <property type="entry name" value="FAD/NAD-bd_sf"/>
</dbReference>
<sequence>MSLPSSTCTLIVGAGPSGLAAALSLTHHGFRDFVIVDAMTQGDNTSRAVLVHAATMEALDTMGCGDELVSKGSKLTCITQATRTAMIAQLPFSRLKPYTKHPYGLIIPQVLTEQILAQKVASLGVTVHRPYRVVGMKPNSNDAKLADVTFEDGQVITAKYIIAADGARSTIRTIVGINFMDPSSGNNSAALAQLAQADVTFDDESVDGFVTRGIMCPENFFVCASLPFTFNEYLATTTGKTVKGRIFRISVGVSGDIPRSPSKEYMQNLVDKYGPTEFSSDPSVNPSGKSVHIKDIIWYSRFRTNSAVADTFFTRLPTGDSTDTRGAAILLVGDSAHIHSPAGGQGMNLGLRDAIFLGEALTKHMRAAETGPLSDADVILASFVAERRSHALEVIAFTKRMLAIAGIKNENVAWWLPISKITLRNLFLAVMGSLWFVQTSVVWGLSGLGRR</sequence>
<keyword evidence="4" id="KW-0560">Oxidoreductase</keyword>
<dbReference type="Gene3D" id="3.50.50.60">
    <property type="entry name" value="FAD/NAD(P)-binding domain"/>
    <property type="match status" value="1"/>
</dbReference>
<evidence type="ECO:0000256" key="2">
    <source>
        <dbReference type="ARBA" id="ARBA00022630"/>
    </source>
</evidence>
<dbReference type="InParanoid" id="A0A0C2ZRM0"/>
<dbReference type="PANTHER" id="PTHR43004:SF19">
    <property type="entry name" value="BINDING MONOOXYGENASE, PUTATIVE (JCVI)-RELATED"/>
    <property type="match status" value="1"/>
</dbReference>
<organism evidence="7 8">
    <name type="scientific">Scleroderma citrinum Foug A</name>
    <dbReference type="NCBI Taxonomy" id="1036808"/>
    <lineage>
        <taxon>Eukaryota</taxon>
        <taxon>Fungi</taxon>
        <taxon>Dikarya</taxon>
        <taxon>Basidiomycota</taxon>
        <taxon>Agaricomycotina</taxon>
        <taxon>Agaricomycetes</taxon>
        <taxon>Agaricomycetidae</taxon>
        <taxon>Boletales</taxon>
        <taxon>Sclerodermatineae</taxon>
        <taxon>Sclerodermataceae</taxon>
        <taxon>Scleroderma</taxon>
    </lineage>
</organism>
<dbReference type="GO" id="GO:0016709">
    <property type="term" value="F:oxidoreductase activity, acting on paired donors, with incorporation or reduction of molecular oxygen, NAD(P)H as one donor, and incorporation of one atom of oxygen"/>
    <property type="evidence" value="ECO:0007669"/>
    <property type="project" value="UniProtKB-ARBA"/>
</dbReference>
<reference evidence="8" key="2">
    <citation type="submission" date="2015-01" db="EMBL/GenBank/DDBJ databases">
        <title>Evolutionary Origins and Diversification of the Mycorrhizal Mutualists.</title>
        <authorList>
            <consortium name="DOE Joint Genome Institute"/>
            <consortium name="Mycorrhizal Genomics Consortium"/>
            <person name="Kohler A."/>
            <person name="Kuo A."/>
            <person name="Nagy L.G."/>
            <person name="Floudas D."/>
            <person name="Copeland A."/>
            <person name="Barry K.W."/>
            <person name="Cichocki N."/>
            <person name="Veneault-Fourrey C."/>
            <person name="LaButti K."/>
            <person name="Lindquist E.A."/>
            <person name="Lipzen A."/>
            <person name="Lundell T."/>
            <person name="Morin E."/>
            <person name="Murat C."/>
            <person name="Riley R."/>
            <person name="Ohm R."/>
            <person name="Sun H."/>
            <person name="Tunlid A."/>
            <person name="Henrissat B."/>
            <person name="Grigoriev I.V."/>
            <person name="Hibbett D.S."/>
            <person name="Martin F."/>
        </authorList>
    </citation>
    <scope>NUCLEOTIDE SEQUENCE [LARGE SCALE GENOMIC DNA]</scope>
    <source>
        <strain evidence="8">Foug A</strain>
    </source>
</reference>
<evidence type="ECO:0000256" key="1">
    <source>
        <dbReference type="ARBA" id="ARBA00001974"/>
    </source>
</evidence>
<dbReference type="PANTHER" id="PTHR43004">
    <property type="entry name" value="TRK SYSTEM POTASSIUM UPTAKE PROTEIN"/>
    <property type="match status" value="1"/>
</dbReference>
<evidence type="ECO:0000256" key="5">
    <source>
        <dbReference type="SAM" id="Phobius"/>
    </source>
</evidence>
<dbReference type="InterPro" id="IPR050641">
    <property type="entry name" value="RIFMO-like"/>
</dbReference>
<dbReference type="Pfam" id="PF01494">
    <property type="entry name" value="FAD_binding_3"/>
    <property type="match status" value="2"/>
</dbReference>
<dbReference type="AlphaFoldDB" id="A0A0C2ZRM0"/>